<dbReference type="AlphaFoldDB" id="A0A0B7G175"/>
<organism evidence="11 12">
    <name type="scientific">Thanatephorus cucumeris (strain AG1-IB / isolate 7/3/14)</name>
    <name type="common">Lettuce bottom rot fungus</name>
    <name type="synonym">Rhizoctonia solani</name>
    <dbReference type="NCBI Taxonomy" id="1108050"/>
    <lineage>
        <taxon>Eukaryota</taxon>
        <taxon>Fungi</taxon>
        <taxon>Dikarya</taxon>
        <taxon>Basidiomycota</taxon>
        <taxon>Agaricomycotina</taxon>
        <taxon>Agaricomycetes</taxon>
        <taxon>Cantharellales</taxon>
        <taxon>Ceratobasidiaceae</taxon>
        <taxon>Rhizoctonia</taxon>
        <taxon>Rhizoctonia solani AG-1</taxon>
    </lineage>
</organism>
<evidence type="ECO:0000313" key="12">
    <source>
        <dbReference type="Proteomes" id="UP000059188"/>
    </source>
</evidence>
<sequence length="709" mass="79497">MKSKSLSMHTLTNDDYKDIQKHEEDKRLLKLLRTRGQVPLIPESDSHNVPRLDNVQGDVLFRFPKTYERFIFFRINNDKCKQFISALSKFKPTTANDVKDFMLDICRKKQVAKLKEKARLKDEEAAKLENEAGPGGLEGEAKAKAAKLKEEAVNLRKEAIRVGEKNIANDDEKGQVTPERIPLKQQMIAFTRAGLNTLGQTDKTGDDRFDLNNMLDDRIELGDQSDWDLLFDWKEEGGDKDSLGRTENKNRKPSKNANPLHGVVIIATENEKERDEATREAEELFKDCWIVPENTGILDGNVRGGNKRGHEHFGFLDGISQPAIRDIEHPLPGQLQVDPGVIVIGYSGDPVPRSKRADWTKDGTMMVFRKLEQSVIEFEQYCEDNGSRWKEFVPGGENAVEHMGFDKKDGAELFAARLVGRWKSGAPLTLTPFRDDPELAADPKRNNDFDYAVTGVPGISAREPSDYYCPFTAHARKTVPRNLDPYISRQYLSSSAIVRAAIPYGPEVDDEEKKKWAEEKKKKVEDNQKFNKFQLDPKDRGLLFNCYASHLDSGFVRQTTGFGNNDFFPITSLTPTNHGQDPIIGGPPARGSSNELRRVLEISEPIIPPRPYRADASTEDASTQVAKGYKATNGQQVNLRLEPKDSVASKDVLEVTGFVKAAPAGKPPPGADNPFFVTSRGGEYFFVPSISALRLFTKDDKTTGLPVEK</sequence>
<feature type="domain" description="DyP dimeric alpha+beta barrel" evidence="10">
    <location>
        <begin position="54"/>
        <end position="112"/>
    </location>
</feature>
<dbReference type="PANTHER" id="PTHR30521">
    <property type="entry name" value="DEFERROCHELATASE/PEROXIDASE"/>
    <property type="match status" value="1"/>
</dbReference>
<keyword evidence="12" id="KW-1185">Reference proteome</keyword>
<keyword evidence="4" id="KW-0479">Metal-binding</keyword>
<evidence type="ECO:0000259" key="10">
    <source>
        <dbReference type="Pfam" id="PF21105"/>
    </source>
</evidence>
<comment type="cofactor">
    <cofactor evidence="1">
        <name>heme b</name>
        <dbReference type="ChEBI" id="CHEBI:60344"/>
    </cofactor>
</comment>
<evidence type="ECO:0000256" key="4">
    <source>
        <dbReference type="ARBA" id="ARBA00022723"/>
    </source>
</evidence>
<dbReference type="EMBL" id="LN679162">
    <property type="protein sequence ID" value="CEL62197.1"/>
    <property type="molecule type" value="Genomic_DNA"/>
</dbReference>
<dbReference type="STRING" id="1108050.A0A0B7G175"/>
<evidence type="ECO:0000256" key="9">
    <source>
        <dbReference type="SAM" id="MobiDB-lite"/>
    </source>
</evidence>
<dbReference type="GO" id="GO:0005829">
    <property type="term" value="C:cytosol"/>
    <property type="evidence" value="ECO:0007669"/>
    <property type="project" value="TreeGrafter"/>
</dbReference>
<evidence type="ECO:0000313" key="11">
    <source>
        <dbReference type="EMBL" id="CEL62197.1"/>
    </source>
</evidence>
<dbReference type="InterPro" id="IPR049509">
    <property type="entry name" value="DyP_N"/>
</dbReference>
<dbReference type="Pfam" id="PF21105">
    <property type="entry name" value="DyP_N"/>
    <property type="match status" value="2"/>
</dbReference>
<feature type="coiled-coil region" evidence="8">
    <location>
        <begin position="111"/>
        <end position="165"/>
    </location>
</feature>
<dbReference type="InterPro" id="IPR006314">
    <property type="entry name" value="Dyp_peroxidase"/>
</dbReference>
<dbReference type="NCBIfam" id="TIGR01413">
    <property type="entry name" value="Dyp_perox_fam"/>
    <property type="match status" value="1"/>
</dbReference>
<evidence type="ECO:0000256" key="1">
    <source>
        <dbReference type="ARBA" id="ARBA00001970"/>
    </source>
</evidence>
<dbReference type="PROSITE" id="PS51404">
    <property type="entry name" value="DYP_PEROXIDASE"/>
    <property type="match status" value="1"/>
</dbReference>
<keyword evidence="3" id="KW-0349">Heme</keyword>
<dbReference type="GO" id="GO:0020037">
    <property type="term" value="F:heme binding"/>
    <property type="evidence" value="ECO:0007669"/>
    <property type="project" value="InterPro"/>
</dbReference>
<keyword evidence="8" id="KW-0175">Coiled coil</keyword>
<protein>
    <submittedName>
        <fullName evidence="11">Dye-decolorizing peroxidase msp1</fullName>
    </submittedName>
</protein>
<dbReference type="InterPro" id="IPR011008">
    <property type="entry name" value="Dimeric_a/b-barrel"/>
</dbReference>
<dbReference type="GO" id="GO:0046872">
    <property type="term" value="F:metal ion binding"/>
    <property type="evidence" value="ECO:0007669"/>
    <property type="project" value="UniProtKB-KW"/>
</dbReference>
<keyword evidence="2 11" id="KW-0575">Peroxidase</keyword>
<comment type="similarity">
    <text evidence="7">Belongs to the DyP-type peroxidase family.</text>
</comment>
<evidence type="ECO:0000256" key="5">
    <source>
        <dbReference type="ARBA" id="ARBA00023002"/>
    </source>
</evidence>
<evidence type="ECO:0000256" key="6">
    <source>
        <dbReference type="ARBA" id="ARBA00023004"/>
    </source>
</evidence>
<keyword evidence="5" id="KW-0560">Oxidoreductase</keyword>
<dbReference type="Proteomes" id="UP000059188">
    <property type="component" value="Unassembled WGS sequence"/>
</dbReference>
<evidence type="ECO:0000256" key="7">
    <source>
        <dbReference type="ARBA" id="ARBA00025737"/>
    </source>
</evidence>
<dbReference type="OrthoDB" id="3207336at2759"/>
<dbReference type="PANTHER" id="PTHR30521:SF4">
    <property type="entry name" value="DEFERROCHELATASE"/>
    <property type="match status" value="1"/>
</dbReference>
<feature type="compositionally biased region" description="Basic and acidic residues" evidence="9">
    <location>
        <begin position="238"/>
        <end position="250"/>
    </location>
</feature>
<feature type="domain" description="DyP dimeric alpha+beta barrel" evidence="10">
    <location>
        <begin position="158"/>
        <end position="287"/>
    </location>
</feature>
<dbReference type="GO" id="GO:0004601">
    <property type="term" value="F:peroxidase activity"/>
    <property type="evidence" value="ECO:0007669"/>
    <property type="project" value="UniProtKB-KW"/>
</dbReference>
<evidence type="ECO:0000256" key="3">
    <source>
        <dbReference type="ARBA" id="ARBA00022617"/>
    </source>
</evidence>
<feature type="region of interest" description="Disordered" evidence="9">
    <location>
        <begin position="238"/>
        <end position="258"/>
    </location>
</feature>
<reference evidence="11 12" key="1">
    <citation type="submission" date="2014-11" db="EMBL/GenBank/DDBJ databases">
        <authorList>
            <person name="Wibberg Daniel"/>
        </authorList>
    </citation>
    <scope>NUCLEOTIDE SEQUENCE [LARGE SCALE GENOMIC DNA]</scope>
    <source>
        <strain evidence="11">Rhizoctonia solani AG1-IB 7/3/14</strain>
    </source>
</reference>
<dbReference type="SUPFAM" id="SSF54909">
    <property type="entry name" value="Dimeric alpha+beta barrel"/>
    <property type="match status" value="1"/>
</dbReference>
<keyword evidence="6" id="KW-0408">Iron</keyword>
<evidence type="ECO:0000256" key="2">
    <source>
        <dbReference type="ARBA" id="ARBA00022559"/>
    </source>
</evidence>
<gene>
    <name evidence="11" type="ORF">RSOLAG1IB_10279</name>
</gene>
<proteinExistence type="inferred from homology"/>
<accession>A0A0B7G175</accession>
<evidence type="ECO:0000256" key="8">
    <source>
        <dbReference type="SAM" id="Coils"/>
    </source>
</evidence>
<name>A0A0B7G175_THACB</name>